<evidence type="ECO:0000313" key="1">
    <source>
        <dbReference type="EMBL" id="BDD11417.1"/>
    </source>
</evidence>
<dbReference type="Gene3D" id="3.60.15.10">
    <property type="entry name" value="Ribonuclease Z/Hydroxyacylglutathione hydrolase-like"/>
    <property type="match status" value="1"/>
</dbReference>
<gene>
    <name evidence="1" type="ORF">FUAX_38490</name>
</gene>
<organism evidence="1 2">
    <name type="scientific">Fulvitalea axinellae</name>
    <dbReference type="NCBI Taxonomy" id="1182444"/>
    <lineage>
        <taxon>Bacteria</taxon>
        <taxon>Pseudomonadati</taxon>
        <taxon>Bacteroidota</taxon>
        <taxon>Cytophagia</taxon>
        <taxon>Cytophagales</taxon>
        <taxon>Persicobacteraceae</taxon>
        <taxon>Fulvitalea</taxon>
    </lineage>
</organism>
<dbReference type="GO" id="GO:0042781">
    <property type="term" value="F:3'-tRNA processing endoribonuclease activity"/>
    <property type="evidence" value="ECO:0007669"/>
    <property type="project" value="TreeGrafter"/>
</dbReference>
<evidence type="ECO:0000313" key="2">
    <source>
        <dbReference type="Proteomes" id="UP001348817"/>
    </source>
</evidence>
<dbReference type="KEGG" id="fax:FUAX_38490"/>
<protein>
    <submittedName>
        <fullName evidence="1">Ribonuclease Z</fullName>
    </submittedName>
</protein>
<keyword evidence="1" id="KW-0614">Plasmid</keyword>
<keyword evidence="2" id="KW-1185">Reference proteome</keyword>
<dbReference type="Proteomes" id="UP001348817">
    <property type="component" value="Plasmid pFA1"/>
</dbReference>
<name>A0AAU9CWK3_9BACT</name>
<proteinExistence type="predicted"/>
<dbReference type="InterPro" id="IPR036866">
    <property type="entry name" value="RibonucZ/Hydroxyglut_hydro"/>
</dbReference>
<geneLocation type="plasmid" evidence="1 2">
    <name>pFA1</name>
</geneLocation>
<dbReference type="SUPFAM" id="SSF56281">
    <property type="entry name" value="Metallo-hydrolase/oxidoreductase"/>
    <property type="match status" value="1"/>
</dbReference>
<dbReference type="EMBL" id="AP025315">
    <property type="protein sequence ID" value="BDD11417.1"/>
    <property type="molecule type" value="Genomic_DNA"/>
</dbReference>
<accession>A0AAU9CWK3</accession>
<dbReference type="AlphaFoldDB" id="A0AAU9CWK3"/>
<reference evidence="1 2" key="1">
    <citation type="submission" date="2021-12" db="EMBL/GenBank/DDBJ databases">
        <title>Genome sequencing of bacteria with rrn-lacking chromosome and rrn-plasmid.</title>
        <authorList>
            <person name="Anda M."/>
            <person name="Iwasaki W."/>
        </authorList>
    </citation>
    <scope>NUCLEOTIDE SEQUENCE [LARGE SCALE GENOMIC DNA]</scope>
    <source>
        <strain evidence="1 2">DSM 100852</strain>
        <plasmid evidence="1 2">pFA1</plasmid>
    </source>
</reference>
<dbReference type="RefSeq" id="WP_338394915.1">
    <property type="nucleotide sequence ID" value="NZ_AP025315.1"/>
</dbReference>
<dbReference type="PANTHER" id="PTHR46018">
    <property type="entry name" value="ZINC PHOSPHODIESTERASE ELAC PROTEIN 1"/>
    <property type="match status" value="1"/>
</dbReference>
<dbReference type="PANTHER" id="PTHR46018:SF2">
    <property type="entry name" value="ZINC PHOSPHODIESTERASE ELAC PROTEIN 1"/>
    <property type="match status" value="1"/>
</dbReference>
<sequence length="259" mass="29674">MFKAELKSRQDEDICVSVTLDNHSKNYICECGDASGLTVKDCQDAEAIFISHAHIDHFVNFDSLIRHQIGTEKRIVVCGPQDITERVTHKLLAYTWNLIEAGSVEYEIREISESGIKRTLLAPPNWEPITLPDLDLPLGQIFSNERFAVHFTILDHKTPSVAYLFQEFDSVNINLKNGKFRGGPWIRELKEAFVNDQKNREITIGEKAFEAQELFYLLEIKRGYKLGIKMDHAPNEENHSKIKALFSSSDKVLIESFYN</sequence>